<sequence>MNTKDILNDNNFTFKKRFGQNFLLDQNILNNIVKLADITKDTLVIEVGVGAGALTKKLALNAKRVLGYEIDKTLKEPLIEILKEYDNIDIIYDDFLNRDIALDIKKYNYDKIYVVANLPYYITTPIITKFINEKINVEKIIVMVQNEVADRFSAKVATKSYNSLSIFLNYYFDIKKAFTVSRNVFYPKPTVDSAVVVFTKKEKKPYLKDESLFFKLVKDAFSKKRKTLKNNLKNYDLEKIDIVLKKHDKNISFRAEQITIDEFIDIANNLN</sequence>
<dbReference type="PROSITE" id="PS01131">
    <property type="entry name" value="RRNA_A_DIMETH"/>
    <property type="match status" value="1"/>
</dbReference>
<dbReference type="EC" id="2.1.1.182" evidence="7"/>
<comment type="caution">
    <text evidence="10">The sequence shown here is derived from an EMBL/GenBank/DDBJ whole genome shotgun (WGS) entry which is preliminary data.</text>
</comment>
<feature type="binding site" evidence="7 8">
    <location>
        <position position="48"/>
    </location>
    <ligand>
        <name>S-adenosyl-L-methionine</name>
        <dbReference type="ChEBI" id="CHEBI:59789"/>
    </ligand>
</feature>
<dbReference type="InterPro" id="IPR020596">
    <property type="entry name" value="rRNA_Ade_Mease_Trfase_CS"/>
</dbReference>
<dbReference type="SMART" id="SM00650">
    <property type="entry name" value="rADc"/>
    <property type="match status" value="1"/>
</dbReference>
<keyword evidence="6 7" id="KW-0694">RNA-binding</keyword>
<dbReference type="CDD" id="cd02440">
    <property type="entry name" value="AdoMet_MTases"/>
    <property type="match status" value="1"/>
</dbReference>
<evidence type="ECO:0000256" key="2">
    <source>
        <dbReference type="ARBA" id="ARBA00022552"/>
    </source>
</evidence>
<feature type="binding site" evidence="7 8">
    <location>
        <position position="23"/>
    </location>
    <ligand>
        <name>S-adenosyl-L-methionine</name>
        <dbReference type="ChEBI" id="CHEBI:59789"/>
    </ligand>
</feature>
<evidence type="ECO:0000256" key="4">
    <source>
        <dbReference type="ARBA" id="ARBA00022679"/>
    </source>
</evidence>
<dbReference type="GO" id="GO:0052908">
    <property type="term" value="F:16S rRNA (adenine(1518)-N(6)/adenine(1519)-N(6))-dimethyltransferase activity"/>
    <property type="evidence" value="ECO:0007669"/>
    <property type="project" value="UniProtKB-EC"/>
</dbReference>
<dbReference type="Pfam" id="PF00398">
    <property type="entry name" value="RrnaAD"/>
    <property type="match status" value="1"/>
</dbReference>
<name>A0A9D1IQY0_9FIRM</name>
<keyword evidence="2 7" id="KW-0698">rRNA processing</keyword>
<dbReference type="HAMAP" id="MF_00607">
    <property type="entry name" value="16SrRNA_methyltr_A"/>
    <property type="match status" value="1"/>
</dbReference>
<comment type="function">
    <text evidence="7">Specifically dimethylates two adjacent adenosines (A1518 and A1519) in the loop of a conserved hairpin near the 3'-end of 16S rRNA in the 30S particle. May play a critical role in biogenesis of 30S subunits.</text>
</comment>
<feature type="domain" description="Ribosomal RNA adenine methylase transferase N-terminal" evidence="9">
    <location>
        <begin position="28"/>
        <end position="202"/>
    </location>
</feature>
<evidence type="ECO:0000259" key="9">
    <source>
        <dbReference type="SMART" id="SM00650"/>
    </source>
</evidence>
<keyword evidence="1 7" id="KW-0963">Cytoplasm</keyword>
<feature type="binding site" evidence="7 8">
    <location>
        <position position="94"/>
    </location>
    <ligand>
        <name>S-adenosyl-L-methionine</name>
        <dbReference type="ChEBI" id="CHEBI:59789"/>
    </ligand>
</feature>
<comment type="catalytic activity">
    <reaction evidence="7">
        <text>adenosine(1518)/adenosine(1519) in 16S rRNA + 4 S-adenosyl-L-methionine = N(6)-dimethyladenosine(1518)/N(6)-dimethyladenosine(1519) in 16S rRNA + 4 S-adenosyl-L-homocysteine + 4 H(+)</text>
        <dbReference type="Rhea" id="RHEA:19609"/>
        <dbReference type="Rhea" id="RHEA-COMP:10232"/>
        <dbReference type="Rhea" id="RHEA-COMP:10233"/>
        <dbReference type="ChEBI" id="CHEBI:15378"/>
        <dbReference type="ChEBI" id="CHEBI:57856"/>
        <dbReference type="ChEBI" id="CHEBI:59789"/>
        <dbReference type="ChEBI" id="CHEBI:74411"/>
        <dbReference type="ChEBI" id="CHEBI:74493"/>
        <dbReference type="EC" id="2.1.1.182"/>
    </reaction>
</comment>
<proteinExistence type="inferred from homology"/>
<evidence type="ECO:0000256" key="5">
    <source>
        <dbReference type="ARBA" id="ARBA00022691"/>
    </source>
</evidence>
<evidence type="ECO:0000256" key="8">
    <source>
        <dbReference type="PROSITE-ProRule" id="PRU01026"/>
    </source>
</evidence>
<evidence type="ECO:0000256" key="7">
    <source>
        <dbReference type="HAMAP-Rule" id="MF_00607"/>
    </source>
</evidence>
<dbReference type="InterPro" id="IPR001737">
    <property type="entry name" value="KsgA/Erm"/>
</dbReference>
<dbReference type="FunFam" id="3.40.50.150:FF:000023">
    <property type="entry name" value="Ribosomal RNA small subunit methyltransferase A"/>
    <property type="match status" value="1"/>
</dbReference>
<dbReference type="AlphaFoldDB" id="A0A9D1IQY0"/>
<dbReference type="Proteomes" id="UP000824074">
    <property type="component" value="Unassembled WGS sequence"/>
</dbReference>
<comment type="similarity">
    <text evidence="7">Belongs to the class I-like SAM-binding methyltransferase superfamily. rRNA adenine N(6)-methyltransferase family. RsmA subfamily.</text>
</comment>
<dbReference type="EMBL" id="DVMT01000043">
    <property type="protein sequence ID" value="HIU40507.1"/>
    <property type="molecule type" value="Genomic_DNA"/>
</dbReference>
<dbReference type="NCBIfam" id="TIGR00755">
    <property type="entry name" value="ksgA"/>
    <property type="match status" value="1"/>
</dbReference>
<feature type="binding site" evidence="7 8">
    <location>
        <position position="21"/>
    </location>
    <ligand>
        <name>S-adenosyl-L-methionine</name>
        <dbReference type="ChEBI" id="CHEBI:59789"/>
    </ligand>
</feature>
<keyword evidence="5 7" id="KW-0949">S-adenosyl-L-methionine</keyword>
<dbReference type="GO" id="GO:0005829">
    <property type="term" value="C:cytosol"/>
    <property type="evidence" value="ECO:0007669"/>
    <property type="project" value="TreeGrafter"/>
</dbReference>
<dbReference type="InterPro" id="IPR029063">
    <property type="entry name" value="SAM-dependent_MTases_sf"/>
</dbReference>
<evidence type="ECO:0000313" key="10">
    <source>
        <dbReference type="EMBL" id="HIU40507.1"/>
    </source>
</evidence>
<keyword evidence="3 7" id="KW-0489">Methyltransferase</keyword>
<dbReference type="PANTHER" id="PTHR11727:SF7">
    <property type="entry name" value="DIMETHYLADENOSINE TRANSFERASE-RELATED"/>
    <property type="match status" value="1"/>
</dbReference>
<dbReference type="InterPro" id="IPR011530">
    <property type="entry name" value="rRNA_adenine_dimethylase"/>
</dbReference>
<dbReference type="PROSITE" id="PS51689">
    <property type="entry name" value="SAM_RNA_A_N6_MT"/>
    <property type="match status" value="1"/>
</dbReference>
<dbReference type="InterPro" id="IPR020598">
    <property type="entry name" value="rRNA_Ade_methylase_Trfase_N"/>
</dbReference>
<evidence type="ECO:0000256" key="6">
    <source>
        <dbReference type="ARBA" id="ARBA00022884"/>
    </source>
</evidence>
<accession>A0A9D1IQY0</accession>
<evidence type="ECO:0000256" key="3">
    <source>
        <dbReference type="ARBA" id="ARBA00022603"/>
    </source>
</evidence>
<dbReference type="InterPro" id="IPR023165">
    <property type="entry name" value="rRNA_Ade_diMease-like_C"/>
</dbReference>
<protein>
    <recommendedName>
        <fullName evidence="7">Ribosomal RNA small subunit methyltransferase A</fullName>
        <ecNumber evidence="7">2.1.1.182</ecNumber>
    </recommendedName>
    <alternativeName>
        <fullName evidence="7">16S rRNA (adenine(1518)-N(6)/adenine(1519)-N(6))-dimethyltransferase</fullName>
    </alternativeName>
    <alternativeName>
        <fullName evidence="7">16S rRNA dimethyladenosine transferase</fullName>
    </alternativeName>
    <alternativeName>
        <fullName evidence="7">16S rRNA dimethylase</fullName>
    </alternativeName>
    <alternativeName>
        <fullName evidence="7">S-adenosylmethionine-6-N', N'-adenosyl(rRNA) dimethyltransferase</fullName>
    </alternativeName>
</protein>
<evidence type="ECO:0000313" key="11">
    <source>
        <dbReference type="Proteomes" id="UP000824074"/>
    </source>
</evidence>
<evidence type="ECO:0000256" key="1">
    <source>
        <dbReference type="ARBA" id="ARBA00022490"/>
    </source>
</evidence>
<dbReference type="Gene3D" id="3.40.50.150">
    <property type="entry name" value="Vaccinia Virus protein VP39"/>
    <property type="match status" value="1"/>
</dbReference>
<reference evidence="10" key="2">
    <citation type="journal article" date="2021" name="PeerJ">
        <title>Extensive microbial diversity within the chicken gut microbiome revealed by metagenomics and culture.</title>
        <authorList>
            <person name="Gilroy R."/>
            <person name="Ravi A."/>
            <person name="Getino M."/>
            <person name="Pursley I."/>
            <person name="Horton D.L."/>
            <person name="Alikhan N.F."/>
            <person name="Baker D."/>
            <person name="Gharbi K."/>
            <person name="Hall N."/>
            <person name="Watson M."/>
            <person name="Adriaenssens E.M."/>
            <person name="Foster-Nyarko E."/>
            <person name="Jarju S."/>
            <person name="Secka A."/>
            <person name="Antonio M."/>
            <person name="Oren A."/>
            <person name="Chaudhuri R.R."/>
            <person name="La Ragione R."/>
            <person name="Hildebrand F."/>
            <person name="Pallen M.J."/>
        </authorList>
    </citation>
    <scope>NUCLEOTIDE SEQUENCE</scope>
    <source>
        <strain evidence="10">CHK193-30670</strain>
    </source>
</reference>
<dbReference type="PANTHER" id="PTHR11727">
    <property type="entry name" value="DIMETHYLADENOSINE TRANSFERASE"/>
    <property type="match status" value="1"/>
</dbReference>
<dbReference type="GO" id="GO:0003723">
    <property type="term" value="F:RNA binding"/>
    <property type="evidence" value="ECO:0007669"/>
    <property type="project" value="UniProtKB-UniRule"/>
</dbReference>
<comment type="subcellular location">
    <subcellularLocation>
        <location evidence="7">Cytoplasm</location>
    </subcellularLocation>
</comment>
<dbReference type="Gene3D" id="1.10.8.100">
    <property type="entry name" value="Ribosomal RNA adenine dimethylase-like, domain 2"/>
    <property type="match status" value="1"/>
</dbReference>
<feature type="binding site" evidence="7 8">
    <location>
        <position position="69"/>
    </location>
    <ligand>
        <name>S-adenosyl-L-methionine</name>
        <dbReference type="ChEBI" id="CHEBI:59789"/>
    </ligand>
</feature>
<reference evidence="10" key="1">
    <citation type="submission" date="2020-10" db="EMBL/GenBank/DDBJ databases">
        <authorList>
            <person name="Gilroy R."/>
        </authorList>
    </citation>
    <scope>NUCLEOTIDE SEQUENCE</scope>
    <source>
        <strain evidence="10">CHK193-30670</strain>
    </source>
</reference>
<organism evidence="10 11">
    <name type="scientific">Candidatus Aphodocola excrementigallinarum</name>
    <dbReference type="NCBI Taxonomy" id="2840670"/>
    <lineage>
        <taxon>Bacteria</taxon>
        <taxon>Bacillati</taxon>
        <taxon>Bacillota</taxon>
        <taxon>Bacilli</taxon>
        <taxon>Candidatus Aphodocola</taxon>
    </lineage>
</organism>
<dbReference type="SUPFAM" id="SSF53335">
    <property type="entry name" value="S-adenosyl-L-methionine-dependent methyltransferases"/>
    <property type="match status" value="1"/>
</dbReference>
<feature type="binding site" evidence="7 8">
    <location>
        <position position="117"/>
    </location>
    <ligand>
        <name>S-adenosyl-L-methionine</name>
        <dbReference type="ChEBI" id="CHEBI:59789"/>
    </ligand>
</feature>
<gene>
    <name evidence="7 10" type="primary">rsmA</name>
    <name evidence="7" type="synonym">ksgA</name>
    <name evidence="10" type="ORF">IAB68_04325</name>
</gene>
<keyword evidence="4 7" id="KW-0808">Transferase</keyword>